<sequence>MSFEDFIKKFHPHTLIEYERSLVPWDDIKPGVIVITLRSGFGGGPGSFRRVTEHHEKNEHWECRDIESLKPDRNGRKNVGILLRHSDADDWRDEHWWQDVVIVDHESIISLPSGEQIKYIDDLIKGRRVR</sequence>
<accession>A0A0F9QKK0</accession>
<dbReference type="AlphaFoldDB" id="A0A0F9QKK0"/>
<organism evidence="1">
    <name type="scientific">marine sediment metagenome</name>
    <dbReference type="NCBI Taxonomy" id="412755"/>
    <lineage>
        <taxon>unclassified sequences</taxon>
        <taxon>metagenomes</taxon>
        <taxon>ecological metagenomes</taxon>
    </lineage>
</organism>
<comment type="caution">
    <text evidence="1">The sequence shown here is derived from an EMBL/GenBank/DDBJ whole genome shotgun (WGS) entry which is preliminary data.</text>
</comment>
<protein>
    <submittedName>
        <fullName evidence="1">Uncharacterized protein</fullName>
    </submittedName>
</protein>
<evidence type="ECO:0000313" key="1">
    <source>
        <dbReference type="EMBL" id="KKN37542.1"/>
    </source>
</evidence>
<gene>
    <name evidence="1" type="ORF">LCGC14_0762250</name>
</gene>
<name>A0A0F9QKK0_9ZZZZ</name>
<reference evidence="1" key="1">
    <citation type="journal article" date="2015" name="Nature">
        <title>Complex archaea that bridge the gap between prokaryotes and eukaryotes.</title>
        <authorList>
            <person name="Spang A."/>
            <person name="Saw J.H."/>
            <person name="Jorgensen S.L."/>
            <person name="Zaremba-Niedzwiedzka K."/>
            <person name="Martijn J."/>
            <person name="Lind A.E."/>
            <person name="van Eijk R."/>
            <person name="Schleper C."/>
            <person name="Guy L."/>
            <person name="Ettema T.J."/>
        </authorList>
    </citation>
    <scope>NUCLEOTIDE SEQUENCE</scope>
</reference>
<dbReference type="EMBL" id="LAZR01001886">
    <property type="protein sequence ID" value="KKN37542.1"/>
    <property type="molecule type" value="Genomic_DNA"/>
</dbReference>
<proteinExistence type="predicted"/>